<keyword evidence="3" id="KW-1185">Reference proteome</keyword>
<evidence type="ECO:0000313" key="2">
    <source>
        <dbReference type="EMBL" id="CAL1567910.1"/>
    </source>
</evidence>
<evidence type="ECO:0000313" key="3">
    <source>
        <dbReference type="Proteomes" id="UP001497482"/>
    </source>
</evidence>
<dbReference type="AlphaFoldDB" id="A0AAV2ITV4"/>
<evidence type="ECO:0000256" key="1">
    <source>
        <dbReference type="SAM" id="MobiDB-lite"/>
    </source>
</evidence>
<organism evidence="2 3">
    <name type="scientific">Knipowitschia caucasica</name>
    <name type="common">Caucasian dwarf goby</name>
    <name type="synonym">Pomatoschistus caucasicus</name>
    <dbReference type="NCBI Taxonomy" id="637954"/>
    <lineage>
        <taxon>Eukaryota</taxon>
        <taxon>Metazoa</taxon>
        <taxon>Chordata</taxon>
        <taxon>Craniata</taxon>
        <taxon>Vertebrata</taxon>
        <taxon>Euteleostomi</taxon>
        <taxon>Actinopterygii</taxon>
        <taxon>Neopterygii</taxon>
        <taxon>Teleostei</taxon>
        <taxon>Neoteleostei</taxon>
        <taxon>Acanthomorphata</taxon>
        <taxon>Gobiaria</taxon>
        <taxon>Gobiiformes</taxon>
        <taxon>Gobioidei</taxon>
        <taxon>Gobiidae</taxon>
        <taxon>Gobiinae</taxon>
        <taxon>Knipowitschia</taxon>
    </lineage>
</organism>
<protein>
    <submittedName>
        <fullName evidence="2">Uncharacterized protein</fullName>
    </submittedName>
</protein>
<accession>A0AAV2ITV4</accession>
<dbReference type="EMBL" id="OZ035823">
    <property type="protein sequence ID" value="CAL1567910.1"/>
    <property type="molecule type" value="Genomic_DNA"/>
</dbReference>
<proteinExistence type="predicted"/>
<reference evidence="2 3" key="1">
    <citation type="submission" date="2024-04" db="EMBL/GenBank/DDBJ databases">
        <authorList>
            <person name="Waldvogel A.-M."/>
            <person name="Schoenle A."/>
        </authorList>
    </citation>
    <scope>NUCLEOTIDE SEQUENCE [LARGE SCALE GENOMIC DNA]</scope>
</reference>
<gene>
    <name evidence="2" type="ORF">KC01_LOCUS635</name>
</gene>
<feature type="region of interest" description="Disordered" evidence="1">
    <location>
        <begin position="33"/>
        <end position="56"/>
    </location>
</feature>
<dbReference type="Proteomes" id="UP001497482">
    <property type="component" value="Chromosome 1"/>
</dbReference>
<name>A0AAV2ITV4_KNICA</name>
<sequence length="100" mass="10725">MTHFGCPSVHFQASSTERKSAVFVLSVCVRQSEHTPGVCPSGGGEQRRLSSSPSEGLHVRTVEKNGWMRVDNFSINGINIDPPSPPPTPVLLLVLSNLSA</sequence>